<evidence type="ECO:0008006" key="4">
    <source>
        <dbReference type="Google" id="ProtNLM"/>
    </source>
</evidence>
<dbReference type="EMBL" id="BAAAYN010000047">
    <property type="protein sequence ID" value="GAA3394950.1"/>
    <property type="molecule type" value="Genomic_DNA"/>
</dbReference>
<keyword evidence="1" id="KW-0812">Transmembrane</keyword>
<keyword evidence="3" id="KW-1185">Reference proteome</keyword>
<evidence type="ECO:0000313" key="2">
    <source>
        <dbReference type="EMBL" id="GAA3394950.1"/>
    </source>
</evidence>
<protein>
    <recommendedName>
        <fullName evidence="4">DUF4175 domain-containing protein</fullName>
    </recommendedName>
</protein>
<comment type="caution">
    <text evidence="2">The sequence shown here is derived from an EMBL/GenBank/DDBJ whole genome shotgun (WGS) entry which is preliminary data.</text>
</comment>
<sequence length="53" mass="5836">MTVIWLIVWLILGTPAVLAWGTWNSWGIALFVCLAIDVLGVLRSGGRRPRPSC</sequence>
<name>A0ABP6T8H4_9ACTN</name>
<dbReference type="Proteomes" id="UP001501676">
    <property type="component" value="Unassembled WGS sequence"/>
</dbReference>
<reference evidence="3" key="1">
    <citation type="journal article" date="2019" name="Int. J. Syst. Evol. Microbiol.">
        <title>The Global Catalogue of Microorganisms (GCM) 10K type strain sequencing project: providing services to taxonomists for standard genome sequencing and annotation.</title>
        <authorList>
            <consortium name="The Broad Institute Genomics Platform"/>
            <consortium name="The Broad Institute Genome Sequencing Center for Infectious Disease"/>
            <person name="Wu L."/>
            <person name="Ma J."/>
        </authorList>
    </citation>
    <scope>NUCLEOTIDE SEQUENCE [LARGE SCALE GENOMIC DNA]</scope>
    <source>
        <strain evidence="3">JCM 9458</strain>
    </source>
</reference>
<evidence type="ECO:0000256" key="1">
    <source>
        <dbReference type="SAM" id="Phobius"/>
    </source>
</evidence>
<feature type="transmembrane region" description="Helical" evidence="1">
    <location>
        <begin position="29"/>
        <end position="46"/>
    </location>
</feature>
<gene>
    <name evidence="2" type="ORF">GCM10020369_66240</name>
</gene>
<keyword evidence="1" id="KW-0472">Membrane</keyword>
<dbReference type="RefSeq" id="WP_345732200.1">
    <property type="nucleotide sequence ID" value="NZ_BAAAYN010000047.1"/>
</dbReference>
<proteinExistence type="predicted"/>
<organism evidence="2 3">
    <name type="scientific">Cryptosporangium minutisporangium</name>
    <dbReference type="NCBI Taxonomy" id="113569"/>
    <lineage>
        <taxon>Bacteria</taxon>
        <taxon>Bacillati</taxon>
        <taxon>Actinomycetota</taxon>
        <taxon>Actinomycetes</taxon>
        <taxon>Cryptosporangiales</taxon>
        <taxon>Cryptosporangiaceae</taxon>
        <taxon>Cryptosporangium</taxon>
    </lineage>
</organism>
<evidence type="ECO:0000313" key="3">
    <source>
        <dbReference type="Proteomes" id="UP001501676"/>
    </source>
</evidence>
<accession>A0ABP6T8H4</accession>
<keyword evidence="1" id="KW-1133">Transmembrane helix</keyword>